<dbReference type="OrthoDB" id="9784998at2"/>
<dbReference type="EMBL" id="RJVQ01000001">
    <property type="protein sequence ID" value="RQW65122.1"/>
    <property type="molecule type" value="Genomic_DNA"/>
</dbReference>
<evidence type="ECO:0000313" key="3">
    <source>
        <dbReference type="EMBL" id="RQW65122.1"/>
    </source>
</evidence>
<dbReference type="Pfam" id="PF11736">
    <property type="entry name" value="DUF3299"/>
    <property type="match status" value="1"/>
</dbReference>
<keyword evidence="2" id="KW-0732">Signal</keyword>
<organism evidence="3 4">
    <name type="scientific">Vibrio viridaestus</name>
    <dbReference type="NCBI Taxonomy" id="2487322"/>
    <lineage>
        <taxon>Bacteria</taxon>
        <taxon>Pseudomonadati</taxon>
        <taxon>Pseudomonadota</taxon>
        <taxon>Gammaproteobacteria</taxon>
        <taxon>Vibrionales</taxon>
        <taxon>Vibrionaceae</taxon>
        <taxon>Vibrio</taxon>
    </lineage>
</organism>
<feature type="chain" id="PRO_5018155355" evidence="2">
    <location>
        <begin position="26"/>
        <end position="171"/>
    </location>
</feature>
<comment type="caution">
    <text evidence="3">The sequence shown here is derived from an EMBL/GenBank/DDBJ whole genome shotgun (WGS) entry which is preliminary data.</text>
</comment>
<sequence length="171" mass="19380">MIYRKFHAYLLLFLFALFASLDARAETVDKEGIITLEWQDLIPLQERNRVPTPRPSAINHDSDTPPQQKLGGVRQDLDGKKVRMPGFVIPLEGDNNVVTEFLLVPYFGACIHVPPPPPNQIVDVRFVEGAPIKELWQTVYVVGVLKTETVNRELGETAYVIDGIRIEPYKE</sequence>
<name>A0A3N9U5W5_9VIBR</name>
<evidence type="ECO:0000313" key="4">
    <source>
        <dbReference type="Proteomes" id="UP000281112"/>
    </source>
</evidence>
<feature type="region of interest" description="Disordered" evidence="1">
    <location>
        <begin position="49"/>
        <end position="73"/>
    </location>
</feature>
<accession>A0A3N9U5W5</accession>
<evidence type="ECO:0000256" key="1">
    <source>
        <dbReference type="SAM" id="MobiDB-lite"/>
    </source>
</evidence>
<dbReference type="InterPro" id="IPR021727">
    <property type="entry name" value="DUF3299"/>
</dbReference>
<reference evidence="3 4" key="1">
    <citation type="submission" date="2018-11" db="EMBL/GenBank/DDBJ databases">
        <title>Vibrio LJC006 sp. nov., isolated from seawater during the bloom of the enteromorpha.</title>
        <authorList>
            <person name="Liang J."/>
        </authorList>
    </citation>
    <scope>NUCLEOTIDE SEQUENCE [LARGE SCALE GENOMIC DNA]</scope>
    <source>
        <strain evidence="3 4">LJC006</strain>
    </source>
</reference>
<gene>
    <name evidence="3" type="ORF">EES38_03555</name>
</gene>
<protein>
    <submittedName>
        <fullName evidence="3">DUF3299 domain-containing protein</fullName>
    </submittedName>
</protein>
<dbReference type="AlphaFoldDB" id="A0A3N9U5W5"/>
<feature type="signal peptide" evidence="2">
    <location>
        <begin position="1"/>
        <end position="25"/>
    </location>
</feature>
<evidence type="ECO:0000256" key="2">
    <source>
        <dbReference type="SAM" id="SignalP"/>
    </source>
</evidence>
<dbReference type="Proteomes" id="UP000281112">
    <property type="component" value="Unassembled WGS sequence"/>
</dbReference>
<keyword evidence="4" id="KW-1185">Reference proteome</keyword>
<proteinExistence type="predicted"/>
<dbReference type="Gene3D" id="2.40.50.870">
    <property type="entry name" value="Protein of unknown function (DUF3299)"/>
    <property type="match status" value="1"/>
</dbReference>